<dbReference type="Pfam" id="PF00535">
    <property type="entry name" value="Glycos_transf_2"/>
    <property type="match status" value="1"/>
</dbReference>
<evidence type="ECO:0000259" key="1">
    <source>
        <dbReference type="Pfam" id="PF00535"/>
    </source>
</evidence>
<organism evidence="2 3">
    <name type="scientific">Kribbibacterium absianum</name>
    <dbReference type="NCBI Taxonomy" id="3044210"/>
    <lineage>
        <taxon>Bacteria</taxon>
        <taxon>Bacillati</taxon>
        <taxon>Actinomycetota</taxon>
        <taxon>Coriobacteriia</taxon>
        <taxon>Coriobacteriales</taxon>
        <taxon>Kribbibacteriaceae</taxon>
        <taxon>Kribbibacterium</taxon>
    </lineage>
</organism>
<gene>
    <name evidence="2" type="ORF">QJ043_08815</name>
</gene>
<dbReference type="Gene3D" id="3.90.550.10">
    <property type="entry name" value="Spore Coat Polysaccharide Biosynthesis Protein SpsA, Chain A"/>
    <property type="match status" value="1"/>
</dbReference>
<keyword evidence="2" id="KW-0808">Transferase</keyword>
<dbReference type="PANTHER" id="PTHR22916:SF3">
    <property type="entry name" value="UDP-GLCNAC:BETAGAL BETA-1,3-N-ACETYLGLUCOSAMINYLTRANSFERASE-LIKE PROTEIN 1"/>
    <property type="match status" value="1"/>
</dbReference>
<dbReference type="GO" id="GO:0016757">
    <property type="term" value="F:glycosyltransferase activity"/>
    <property type="evidence" value="ECO:0007669"/>
    <property type="project" value="UniProtKB-KW"/>
</dbReference>
<feature type="domain" description="Glycosyltransferase 2-like" evidence="1">
    <location>
        <begin position="8"/>
        <end position="103"/>
    </location>
</feature>
<dbReference type="InterPro" id="IPR001173">
    <property type="entry name" value="Glyco_trans_2-like"/>
</dbReference>
<dbReference type="SUPFAM" id="SSF53448">
    <property type="entry name" value="Nucleotide-diphospho-sugar transferases"/>
    <property type="match status" value="1"/>
</dbReference>
<sequence length="355" mass="39105">MADELFLSVVVPVYKIPEDLLRACLASLAAQPGNDLEFIVIDDGSPDRCGTICDEVAATDERFSVLHTPNQGVAVARNTGIDHARGSHVLFVDGDDQLPEGTVACLRSRRTELGDITCCEAHFQTENGGHDIVLPPNLSQATPSEIALSVVRQDMGGGPVSGTQYTWGSIWGKVFDREFLDDDLRFPVGVRKAQDRVFMLEALAKEPRLAFLRHVTYVYVRNGSSICQAFNPQMAAIERQSVNALRGAILGCYSGHLRVELLNALPVFGCLAFIEVLTNETFSPQNPARLAERHANFLALCRSYSWAFQGAVGQTIQLVTYDLLRPCLERRLYNAAFAVAQAIFLRRQALESAKY</sequence>
<dbReference type="EMBL" id="JASJEX010000004">
    <property type="protein sequence ID" value="MDJ1130174.1"/>
    <property type="molecule type" value="Genomic_DNA"/>
</dbReference>
<dbReference type="Proteomes" id="UP001431693">
    <property type="component" value="Unassembled WGS sequence"/>
</dbReference>
<keyword evidence="3" id="KW-1185">Reference proteome</keyword>
<evidence type="ECO:0000313" key="3">
    <source>
        <dbReference type="Proteomes" id="UP001431693"/>
    </source>
</evidence>
<name>A0ABT6ZM96_9ACTN</name>
<proteinExistence type="predicted"/>
<protein>
    <submittedName>
        <fullName evidence="2">Glycosyltransferase</fullName>
        <ecNumber evidence="2">2.4.-.-</ecNumber>
    </submittedName>
</protein>
<dbReference type="InterPro" id="IPR029044">
    <property type="entry name" value="Nucleotide-diphossugar_trans"/>
</dbReference>
<keyword evidence="2" id="KW-0328">Glycosyltransferase</keyword>
<reference evidence="2" key="1">
    <citation type="submission" date="2023-05" db="EMBL/GenBank/DDBJ databases">
        <title>[olsenella] sp. nov., isolated from a pig farm feces dump.</title>
        <authorList>
            <person name="Chang Y.-H."/>
        </authorList>
    </citation>
    <scope>NUCLEOTIDE SEQUENCE</scope>
    <source>
        <strain evidence="2">YH-ols2217</strain>
    </source>
</reference>
<evidence type="ECO:0000313" key="2">
    <source>
        <dbReference type="EMBL" id="MDJ1130174.1"/>
    </source>
</evidence>
<dbReference type="PANTHER" id="PTHR22916">
    <property type="entry name" value="GLYCOSYLTRANSFERASE"/>
    <property type="match status" value="1"/>
</dbReference>
<dbReference type="RefSeq" id="WP_283713337.1">
    <property type="nucleotide sequence ID" value="NZ_JASJEW010000003.1"/>
</dbReference>
<dbReference type="EC" id="2.4.-.-" evidence="2"/>
<comment type="caution">
    <text evidence="2">The sequence shown here is derived from an EMBL/GenBank/DDBJ whole genome shotgun (WGS) entry which is preliminary data.</text>
</comment>
<dbReference type="CDD" id="cd00761">
    <property type="entry name" value="Glyco_tranf_GTA_type"/>
    <property type="match status" value="1"/>
</dbReference>
<accession>A0ABT6ZM96</accession>